<dbReference type="InterPro" id="IPR003439">
    <property type="entry name" value="ABC_transporter-like_ATP-bd"/>
</dbReference>
<name>A0A399F910_9DEIN</name>
<evidence type="ECO:0000313" key="6">
    <source>
        <dbReference type="Proteomes" id="UP000266178"/>
    </source>
</evidence>
<dbReference type="GO" id="GO:0005524">
    <property type="term" value="F:ATP binding"/>
    <property type="evidence" value="ECO:0007669"/>
    <property type="project" value="UniProtKB-KW"/>
</dbReference>
<dbReference type="EMBL" id="QWLB01000017">
    <property type="protein sequence ID" value="RIH92620.1"/>
    <property type="molecule type" value="Genomic_DNA"/>
</dbReference>
<evidence type="ECO:0000256" key="2">
    <source>
        <dbReference type="ARBA" id="ARBA00022741"/>
    </source>
</evidence>
<dbReference type="RefSeq" id="WP_170146427.1">
    <property type="nucleotide sequence ID" value="NZ_BJXM01000017.1"/>
</dbReference>
<sequence length="249" mass="27381">MLELSDLTVGHRGRAVLRSINLRLESGQVAVLLGPNGSGKTTLIRTLLGHLPPLWGQVWLGRQPLREWSRVALARTLAYVPQAHQGLFAFTVEEVVLMGRTAHLGVFALPSQADRRIAQAALEQMGIPHLAEKPYTEVSGGERQLALLARALAQEAQVLVLDEPTSNLDFGNQLRVLAQLEALRDQGKAVFLSTHQPEHARRVADQVLLVGEGSVLGQGSPQTWLTPENLGRLYRVEPQHIEAYLGNFR</sequence>
<comment type="caution">
    <text evidence="5">The sequence shown here is derived from an EMBL/GenBank/DDBJ whole genome shotgun (WGS) entry which is preliminary data.</text>
</comment>
<dbReference type="PANTHER" id="PTHR42794:SF2">
    <property type="entry name" value="ABC TRANSPORTER ATP-BINDING PROTEIN"/>
    <property type="match status" value="1"/>
</dbReference>
<dbReference type="InterPro" id="IPR003593">
    <property type="entry name" value="AAA+_ATPase"/>
</dbReference>
<evidence type="ECO:0000259" key="4">
    <source>
        <dbReference type="PROSITE" id="PS50893"/>
    </source>
</evidence>
<gene>
    <name evidence="5" type="primary">fecE_1</name>
    <name evidence="5" type="ORF">Mgrana_01521</name>
</gene>
<dbReference type="Proteomes" id="UP000266178">
    <property type="component" value="Unassembled WGS sequence"/>
</dbReference>
<dbReference type="PROSITE" id="PS50893">
    <property type="entry name" value="ABC_TRANSPORTER_2"/>
    <property type="match status" value="1"/>
</dbReference>
<dbReference type="Pfam" id="PF00005">
    <property type="entry name" value="ABC_tran"/>
    <property type="match status" value="1"/>
</dbReference>
<keyword evidence="3 5" id="KW-0067">ATP-binding</keyword>
<dbReference type="Gene3D" id="3.40.50.300">
    <property type="entry name" value="P-loop containing nucleotide triphosphate hydrolases"/>
    <property type="match status" value="1"/>
</dbReference>
<keyword evidence="1" id="KW-0813">Transport</keyword>
<dbReference type="AlphaFoldDB" id="A0A399F910"/>
<dbReference type="SMART" id="SM00382">
    <property type="entry name" value="AAA"/>
    <property type="match status" value="1"/>
</dbReference>
<evidence type="ECO:0000256" key="3">
    <source>
        <dbReference type="ARBA" id="ARBA00022840"/>
    </source>
</evidence>
<evidence type="ECO:0000313" key="5">
    <source>
        <dbReference type="EMBL" id="RIH92620.1"/>
    </source>
</evidence>
<dbReference type="GO" id="GO:0016887">
    <property type="term" value="F:ATP hydrolysis activity"/>
    <property type="evidence" value="ECO:0007669"/>
    <property type="project" value="InterPro"/>
</dbReference>
<dbReference type="InterPro" id="IPR027417">
    <property type="entry name" value="P-loop_NTPase"/>
</dbReference>
<keyword evidence="6" id="KW-1185">Reference proteome</keyword>
<accession>A0A399F910</accession>
<reference evidence="5 6" key="1">
    <citation type="submission" date="2018-08" db="EMBL/GenBank/DDBJ databases">
        <title>Meiothermus granaticius genome AF-68 sequencing project.</title>
        <authorList>
            <person name="Da Costa M.S."/>
            <person name="Albuquerque L."/>
            <person name="Raposo P."/>
            <person name="Froufe H.J.C."/>
            <person name="Barroso C.S."/>
            <person name="Egas C."/>
        </authorList>
    </citation>
    <scope>NUCLEOTIDE SEQUENCE [LARGE SCALE GENOMIC DNA]</scope>
    <source>
        <strain evidence="5 6">AF-68</strain>
    </source>
</reference>
<dbReference type="FunFam" id="3.40.50.300:FF:000134">
    <property type="entry name" value="Iron-enterobactin ABC transporter ATP-binding protein"/>
    <property type="match status" value="1"/>
</dbReference>
<feature type="domain" description="ABC transporter" evidence="4">
    <location>
        <begin position="2"/>
        <end position="237"/>
    </location>
</feature>
<protein>
    <submittedName>
        <fullName evidence="5">Fe(3+) dicitrate transport ATP-binding protein FecE</fullName>
    </submittedName>
</protein>
<dbReference type="InterPro" id="IPR017871">
    <property type="entry name" value="ABC_transporter-like_CS"/>
</dbReference>
<dbReference type="PANTHER" id="PTHR42794">
    <property type="entry name" value="HEMIN IMPORT ATP-BINDING PROTEIN HMUV"/>
    <property type="match status" value="1"/>
</dbReference>
<dbReference type="PROSITE" id="PS00211">
    <property type="entry name" value="ABC_TRANSPORTER_1"/>
    <property type="match status" value="1"/>
</dbReference>
<proteinExistence type="predicted"/>
<dbReference type="SUPFAM" id="SSF52540">
    <property type="entry name" value="P-loop containing nucleoside triphosphate hydrolases"/>
    <property type="match status" value="1"/>
</dbReference>
<organism evidence="5 6">
    <name type="scientific">Meiothermus granaticius NBRC 107808</name>
    <dbReference type="NCBI Taxonomy" id="1227551"/>
    <lineage>
        <taxon>Bacteria</taxon>
        <taxon>Thermotogati</taxon>
        <taxon>Deinococcota</taxon>
        <taxon>Deinococci</taxon>
        <taxon>Thermales</taxon>
        <taxon>Thermaceae</taxon>
        <taxon>Meiothermus</taxon>
    </lineage>
</organism>
<evidence type="ECO:0000256" key="1">
    <source>
        <dbReference type="ARBA" id="ARBA00022448"/>
    </source>
</evidence>
<dbReference type="CDD" id="cd03214">
    <property type="entry name" value="ABC_Iron-Siderophores_B12_Hemin"/>
    <property type="match status" value="1"/>
</dbReference>
<keyword evidence="2" id="KW-0547">Nucleotide-binding</keyword>